<dbReference type="AlphaFoldDB" id="A0A6G0KW02"/>
<proteinExistence type="predicted"/>
<dbReference type="EMBL" id="QXFX01000955">
    <property type="protein sequence ID" value="KAE9099961.1"/>
    <property type="molecule type" value="Genomic_DNA"/>
</dbReference>
<evidence type="ECO:0008006" key="3">
    <source>
        <dbReference type="Google" id="ProtNLM"/>
    </source>
</evidence>
<accession>A0A6G0KW02</accession>
<evidence type="ECO:0000313" key="1">
    <source>
        <dbReference type="EMBL" id="KAE9099961.1"/>
    </source>
</evidence>
<reference evidence="1 2" key="1">
    <citation type="submission" date="2018-09" db="EMBL/GenBank/DDBJ databases">
        <title>Genomic investigation of the strawberry pathogen Phytophthora fragariae indicates pathogenicity is determined by transcriptional variation in three key races.</title>
        <authorList>
            <person name="Adams T.M."/>
            <person name="Armitage A.D."/>
            <person name="Sobczyk M.K."/>
            <person name="Bates H.J."/>
            <person name="Dunwell J.M."/>
            <person name="Nellist C.F."/>
            <person name="Harrison R.J."/>
        </authorList>
    </citation>
    <scope>NUCLEOTIDE SEQUENCE [LARGE SCALE GENOMIC DNA]</scope>
    <source>
        <strain evidence="1 2">ONT-3</strain>
    </source>
</reference>
<dbReference type="Proteomes" id="UP000488956">
    <property type="component" value="Unassembled WGS sequence"/>
</dbReference>
<name>A0A6G0KW02_9STRA</name>
<evidence type="ECO:0000313" key="2">
    <source>
        <dbReference type="Proteomes" id="UP000488956"/>
    </source>
</evidence>
<sequence length="150" mass="16471">MMSLLADLETILDQFNLTELDFEHEQHRIVGYLANALAPASSRLGSALLKLRQHLTQRRNHTNLVSPVGVIREDKMLVLAEVGAKARVATVVLMVAEKAAINKMVWDQEIPVAPVAAIHDPRSARGACLKCNSADHQVRDCPRCQTGKTA</sequence>
<protein>
    <recommendedName>
        <fullName evidence="3">CCHC-type domain-containing protein</fullName>
    </recommendedName>
</protein>
<comment type="caution">
    <text evidence="1">The sequence shown here is derived from an EMBL/GenBank/DDBJ whole genome shotgun (WGS) entry which is preliminary data.</text>
</comment>
<organism evidence="1 2">
    <name type="scientific">Phytophthora fragariae</name>
    <dbReference type="NCBI Taxonomy" id="53985"/>
    <lineage>
        <taxon>Eukaryota</taxon>
        <taxon>Sar</taxon>
        <taxon>Stramenopiles</taxon>
        <taxon>Oomycota</taxon>
        <taxon>Peronosporomycetes</taxon>
        <taxon>Peronosporales</taxon>
        <taxon>Peronosporaceae</taxon>
        <taxon>Phytophthora</taxon>
    </lineage>
</organism>
<gene>
    <name evidence="1" type="ORF">PF010_g14989</name>
</gene>